<reference evidence="5" key="2">
    <citation type="submission" date="2023-05" db="EMBL/GenBank/DDBJ databases">
        <authorList>
            <person name="Schelkunov M.I."/>
        </authorList>
    </citation>
    <scope>NUCLEOTIDE SEQUENCE</scope>
    <source>
        <strain evidence="5">Hsosn_3</strain>
        <tissue evidence="5">Leaf</tissue>
    </source>
</reference>
<dbReference type="InterPro" id="IPR015943">
    <property type="entry name" value="WD40/YVTN_repeat-like_dom_sf"/>
</dbReference>
<organism evidence="5 6">
    <name type="scientific">Heracleum sosnowskyi</name>
    <dbReference type="NCBI Taxonomy" id="360622"/>
    <lineage>
        <taxon>Eukaryota</taxon>
        <taxon>Viridiplantae</taxon>
        <taxon>Streptophyta</taxon>
        <taxon>Embryophyta</taxon>
        <taxon>Tracheophyta</taxon>
        <taxon>Spermatophyta</taxon>
        <taxon>Magnoliopsida</taxon>
        <taxon>eudicotyledons</taxon>
        <taxon>Gunneridae</taxon>
        <taxon>Pentapetalae</taxon>
        <taxon>asterids</taxon>
        <taxon>campanulids</taxon>
        <taxon>Apiales</taxon>
        <taxon>Apiaceae</taxon>
        <taxon>Apioideae</taxon>
        <taxon>apioid superclade</taxon>
        <taxon>Tordylieae</taxon>
        <taxon>Tordyliinae</taxon>
        <taxon>Heracleum</taxon>
    </lineage>
</organism>
<accession>A0AAD8MS41</accession>
<dbReference type="InterPro" id="IPR054080">
    <property type="entry name" value="TPR1-like_2nd"/>
</dbReference>
<evidence type="ECO:0000313" key="5">
    <source>
        <dbReference type="EMBL" id="KAK1382894.1"/>
    </source>
</evidence>
<name>A0AAD8MS41_9APIA</name>
<protein>
    <recommendedName>
        <fullName evidence="4">TPR1-like CTLH-containing domain-containing protein</fullName>
    </recommendedName>
</protein>
<dbReference type="PANTHER" id="PTHR44083:SF45">
    <property type="entry name" value="TOPLESS-RELATED PROTEIN 1"/>
    <property type="match status" value="1"/>
</dbReference>
<dbReference type="PANTHER" id="PTHR44083">
    <property type="entry name" value="TOPLESS-RELATED PROTEIN 1-RELATED"/>
    <property type="match status" value="1"/>
</dbReference>
<sequence>MLQMDYLAKGIFLLYFPVKSSQKEGSDDRCGFWQLQHSFIPLENIKHVLLRDGRTDPRNALETAELHIYTGLTSFIASVTSSTNNLPISSEQTKIRAMDPARKDCVFQTLQEERQFKGAAQNRPKYFNLNDFLGLILDGNWENIEAYLSHLPQLGDNEVSRQIYTLIRLHKHCKDLKETPKKELDEIQAAQKKLVNYILSWCHSRYPVAAPRPEFLSLCPDQKCSSDQNVSQIAPNMQDSVSASAAPQRRTTRTARRSLGAVTNMIPSNAPFRINYSSTGQSASKVQRARSEFPASVARTLDQSSSIASMDFNPVHSTKLLVGTVCGDVALWEVDSGKMTLRPFQLWDTESLSPELLSAFEKPSISVCCVRWNEDGTSFGVAYSKHIIQLFSYPGSDKIVRHKEINAHVGSVNDLVFASKLLITCGSDRRIKVWDLEAKFQLRWLIEGCEAPVYSLCPVVCDHIRFLISHSLDGEMKVRRYDQHTASSACVFRSWKCTTKSYTGDSKRLFTSGTDEHGKPYIVEWQVRNGEREVKRAFQGLHECSGQLHFDLKNCILAAGYNHQIRFWDIDNGSLLGVSIADGDLPDVPLIKFNKDGNLLAVTAKNNGIQILASRDGMQVLQTRKVPQLPASEIAADTSYKRSVQQICDEISPQLFPAKRRRP</sequence>
<proteinExistence type="predicted"/>
<dbReference type="AlphaFoldDB" id="A0AAD8MS41"/>
<keyword evidence="1 3" id="KW-0853">WD repeat</keyword>
<dbReference type="PROSITE" id="PS50294">
    <property type="entry name" value="WD_REPEATS_REGION"/>
    <property type="match status" value="1"/>
</dbReference>
<dbReference type="InterPro" id="IPR001680">
    <property type="entry name" value="WD40_rpt"/>
</dbReference>
<evidence type="ECO:0000256" key="2">
    <source>
        <dbReference type="ARBA" id="ARBA00022737"/>
    </source>
</evidence>
<evidence type="ECO:0000313" key="6">
    <source>
        <dbReference type="Proteomes" id="UP001237642"/>
    </source>
</evidence>
<evidence type="ECO:0000259" key="4">
    <source>
        <dbReference type="Pfam" id="PF21889"/>
    </source>
</evidence>
<reference evidence="5" key="1">
    <citation type="submission" date="2023-02" db="EMBL/GenBank/DDBJ databases">
        <title>Genome of toxic invasive species Heracleum sosnowskyi carries increased number of genes despite the absence of recent whole-genome duplications.</title>
        <authorList>
            <person name="Schelkunov M."/>
            <person name="Shtratnikova V."/>
            <person name="Makarenko M."/>
            <person name="Klepikova A."/>
            <person name="Omelchenko D."/>
            <person name="Novikova G."/>
            <person name="Obukhova E."/>
            <person name="Bogdanov V."/>
            <person name="Penin A."/>
            <person name="Logacheva M."/>
        </authorList>
    </citation>
    <scope>NUCLEOTIDE SEQUENCE</scope>
    <source>
        <strain evidence="5">Hsosn_3</strain>
        <tissue evidence="5">Leaf</tissue>
    </source>
</reference>
<evidence type="ECO:0000256" key="3">
    <source>
        <dbReference type="PROSITE-ProRule" id="PRU00221"/>
    </source>
</evidence>
<dbReference type="GO" id="GO:0006355">
    <property type="term" value="P:regulation of DNA-templated transcription"/>
    <property type="evidence" value="ECO:0007669"/>
    <property type="project" value="InterPro"/>
</dbReference>
<feature type="repeat" description="WD" evidence="3">
    <location>
        <begin position="405"/>
        <end position="437"/>
    </location>
</feature>
<comment type="caution">
    <text evidence="5">The sequence shown here is derived from an EMBL/GenBank/DDBJ whole genome shotgun (WGS) entry which is preliminary data.</text>
</comment>
<dbReference type="SMART" id="SM00320">
    <property type="entry name" value="WD40"/>
    <property type="match status" value="4"/>
</dbReference>
<dbReference type="InterPro" id="IPR036322">
    <property type="entry name" value="WD40_repeat_dom_sf"/>
</dbReference>
<dbReference type="PROSITE" id="PS50082">
    <property type="entry name" value="WD_REPEATS_2"/>
    <property type="match status" value="1"/>
</dbReference>
<dbReference type="InterPro" id="IPR019775">
    <property type="entry name" value="WD40_repeat_CS"/>
</dbReference>
<dbReference type="InterPro" id="IPR027728">
    <property type="entry name" value="Topless_fam"/>
</dbReference>
<keyword evidence="6" id="KW-1185">Reference proteome</keyword>
<evidence type="ECO:0000256" key="1">
    <source>
        <dbReference type="ARBA" id="ARBA00022574"/>
    </source>
</evidence>
<dbReference type="EMBL" id="JAUIZM010000005">
    <property type="protein sequence ID" value="KAK1382894.1"/>
    <property type="molecule type" value="Genomic_DNA"/>
</dbReference>
<dbReference type="PROSITE" id="PS00678">
    <property type="entry name" value="WD_REPEATS_1"/>
    <property type="match status" value="1"/>
</dbReference>
<dbReference type="Proteomes" id="UP001237642">
    <property type="component" value="Unassembled WGS sequence"/>
</dbReference>
<dbReference type="Pfam" id="PF00400">
    <property type="entry name" value="WD40"/>
    <property type="match status" value="1"/>
</dbReference>
<dbReference type="SUPFAM" id="SSF50978">
    <property type="entry name" value="WD40 repeat-like"/>
    <property type="match status" value="1"/>
</dbReference>
<keyword evidence="2" id="KW-0677">Repeat</keyword>
<gene>
    <name evidence="5" type="ORF">POM88_020629</name>
</gene>
<feature type="domain" description="TPR1-like CTLH-containing" evidence="4">
    <location>
        <begin position="128"/>
        <end position="189"/>
    </location>
</feature>
<dbReference type="Pfam" id="PF21889">
    <property type="entry name" value="TPR1-like_2nd"/>
    <property type="match status" value="1"/>
</dbReference>
<dbReference type="Gene3D" id="2.130.10.10">
    <property type="entry name" value="YVTN repeat-like/Quinoprotein amine dehydrogenase"/>
    <property type="match status" value="2"/>
</dbReference>